<dbReference type="Gene3D" id="1.10.3720.10">
    <property type="entry name" value="MetI-like"/>
    <property type="match status" value="1"/>
</dbReference>
<keyword evidence="2 7" id="KW-0813">Transport</keyword>
<comment type="similarity">
    <text evidence="7">Belongs to the binding-protein-dependent transport system permease family.</text>
</comment>
<evidence type="ECO:0000256" key="6">
    <source>
        <dbReference type="ARBA" id="ARBA00023136"/>
    </source>
</evidence>
<dbReference type="EMBL" id="JAGFNZ010000001">
    <property type="protein sequence ID" value="MBW7571271.1"/>
    <property type="molecule type" value="Genomic_DNA"/>
</dbReference>
<dbReference type="InterPro" id="IPR000515">
    <property type="entry name" value="MetI-like"/>
</dbReference>
<comment type="subcellular location">
    <subcellularLocation>
        <location evidence="1 7">Cell membrane</location>
        <topology evidence="1 7">Multi-pass membrane protein</topology>
    </subcellularLocation>
</comment>
<keyword evidence="10" id="KW-1185">Reference proteome</keyword>
<proteinExistence type="inferred from homology"/>
<evidence type="ECO:0000256" key="2">
    <source>
        <dbReference type="ARBA" id="ARBA00022448"/>
    </source>
</evidence>
<keyword evidence="3" id="KW-1003">Cell membrane</keyword>
<evidence type="ECO:0000256" key="3">
    <source>
        <dbReference type="ARBA" id="ARBA00022475"/>
    </source>
</evidence>
<keyword evidence="6 7" id="KW-0472">Membrane</keyword>
<evidence type="ECO:0000313" key="9">
    <source>
        <dbReference type="EMBL" id="MBW7571271.1"/>
    </source>
</evidence>
<feature type="transmembrane region" description="Helical" evidence="7">
    <location>
        <begin position="24"/>
        <end position="46"/>
    </location>
</feature>
<sequence length="298" mass="33316">MHTANTQEPARPHGVRRRGKPGEILIYIVLSLWAVTTIYPFLWVIMNSFKLKGLIRSDSFSVPVGDSFTLDNYKTAFDRVDIFGAYKNSLVISITVTVVVVLLAGFAAYGMARYQFRGRNILHSLIIASMMFPVFSTIIPVFRMMFGWHIVNTNSVALSQLSVILPQIAGNLSFAIVVLMGFMRGLPIDLEEAAYLEGYNVYQIFFKVIVPIAKPSFATVAIFTFLWSYNDLFTQMFFLRYKDAFTITRLLNEITSIAGVNYGLMAAAVVLVVVPVLVVYIFLQKNIIKGMTAGAIKG</sequence>
<evidence type="ECO:0000259" key="8">
    <source>
        <dbReference type="PROSITE" id="PS50928"/>
    </source>
</evidence>
<protein>
    <submittedName>
        <fullName evidence="9">Carbohydrate ABC transporter permease</fullName>
    </submittedName>
</protein>
<organism evidence="9 10">
    <name type="scientific">Caproiciproducens faecalis</name>
    <dbReference type="NCBI Taxonomy" id="2820301"/>
    <lineage>
        <taxon>Bacteria</taxon>
        <taxon>Bacillati</taxon>
        <taxon>Bacillota</taxon>
        <taxon>Clostridia</taxon>
        <taxon>Eubacteriales</taxon>
        <taxon>Acutalibacteraceae</taxon>
        <taxon>Caproiciproducens</taxon>
    </lineage>
</organism>
<name>A0ABS7DJ01_9FIRM</name>
<dbReference type="Proteomes" id="UP000719942">
    <property type="component" value="Unassembled WGS sequence"/>
</dbReference>
<gene>
    <name evidence="9" type="ORF">J5W02_00455</name>
</gene>
<feature type="transmembrane region" description="Helical" evidence="7">
    <location>
        <begin position="90"/>
        <end position="109"/>
    </location>
</feature>
<dbReference type="RefSeq" id="WP_219938484.1">
    <property type="nucleotide sequence ID" value="NZ_JAGFNZ010000001.1"/>
</dbReference>
<feature type="transmembrane region" description="Helical" evidence="7">
    <location>
        <begin position="262"/>
        <end position="283"/>
    </location>
</feature>
<comment type="caution">
    <text evidence="9">The sequence shown here is derived from an EMBL/GenBank/DDBJ whole genome shotgun (WGS) entry which is preliminary data.</text>
</comment>
<dbReference type="PANTHER" id="PTHR43744">
    <property type="entry name" value="ABC TRANSPORTER PERMEASE PROTEIN MG189-RELATED-RELATED"/>
    <property type="match status" value="1"/>
</dbReference>
<reference evidence="9 10" key="1">
    <citation type="submission" date="2021-03" db="EMBL/GenBank/DDBJ databases">
        <title>Caproiciproducens sp. nov. isolated from feces of cow.</title>
        <authorList>
            <person name="Choi J.-Y."/>
        </authorList>
    </citation>
    <scope>NUCLEOTIDE SEQUENCE [LARGE SCALE GENOMIC DNA]</scope>
    <source>
        <strain evidence="9 10">AGMB10547</strain>
    </source>
</reference>
<dbReference type="PROSITE" id="PS50928">
    <property type="entry name" value="ABC_TM1"/>
    <property type="match status" value="1"/>
</dbReference>
<evidence type="ECO:0000256" key="1">
    <source>
        <dbReference type="ARBA" id="ARBA00004651"/>
    </source>
</evidence>
<dbReference type="SUPFAM" id="SSF161098">
    <property type="entry name" value="MetI-like"/>
    <property type="match status" value="1"/>
</dbReference>
<feature type="transmembrane region" description="Helical" evidence="7">
    <location>
        <begin position="163"/>
        <end position="183"/>
    </location>
</feature>
<keyword evidence="5 7" id="KW-1133">Transmembrane helix</keyword>
<evidence type="ECO:0000313" key="10">
    <source>
        <dbReference type="Proteomes" id="UP000719942"/>
    </source>
</evidence>
<accession>A0ABS7DJ01</accession>
<dbReference type="InterPro" id="IPR035906">
    <property type="entry name" value="MetI-like_sf"/>
</dbReference>
<feature type="transmembrane region" description="Helical" evidence="7">
    <location>
        <begin position="204"/>
        <end position="229"/>
    </location>
</feature>
<evidence type="ECO:0000256" key="7">
    <source>
        <dbReference type="RuleBase" id="RU363032"/>
    </source>
</evidence>
<dbReference type="Pfam" id="PF00528">
    <property type="entry name" value="BPD_transp_1"/>
    <property type="match status" value="1"/>
</dbReference>
<feature type="transmembrane region" description="Helical" evidence="7">
    <location>
        <begin position="121"/>
        <end position="143"/>
    </location>
</feature>
<keyword evidence="4 7" id="KW-0812">Transmembrane</keyword>
<dbReference type="CDD" id="cd06261">
    <property type="entry name" value="TM_PBP2"/>
    <property type="match status" value="1"/>
</dbReference>
<evidence type="ECO:0000256" key="5">
    <source>
        <dbReference type="ARBA" id="ARBA00022989"/>
    </source>
</evidence>
<feature type="domain" description="ABC transmembrane type-1" evidence="8">
    <location>
        <begin position="86"/>
        <end position="283"/>
    </location>
</feature>
<dbReference type="PANTHER" id="PTHR43744:SF8">
    <property type="entry name" value="SN-GLYCEROL-3-PHOSPHATE TRANSPORT SYSTEM PERMEASE PROTEIN UGPE"/>
    <property type="match status" value="1"/>
</dbReference>
<evidence type="ECO:0000256" key="4">
    <source>
        <dbReference type="ARBA" id="ARBA00022692"/>
    </source>
</evidence>